<dbReference type="InterPro" id="IPR000601">
    <property type="entry name" value="PKD_dom"/>
</dbReference>
<gene>
    <name evidence="2" type="ORF">AAFH49_15590</name>
</gene>
<name>A0ABU9LYR7_9BACT</name>
<evidence type="ECO:0000313" key="3">
    <source>
        <dbReference type="Proteomes" id="UP001479606"/>
    </source>
</evidence>
<organism evidence="2 3">
    <name type="scientific">Hymenobacter segetis</name>
    <dbReference type="NCBI Taxonomy" id="2025509"/>
    <lineage>
        <taxon>Bacteria</taxon>
        <taxon>Pseudomonadati</taxon>
        <taxon>Bacteroidota</taxon>
        <taxon>Cytophagia</taxon>
        <taxon>Cytophagales</taxon>
        <taxon>Hymenobacteraceae</taxon>
        <taxon>Hymenobacter</taxon>
    </lineage>
</organism>
<evidence type="ECO:0000259" key="1">
    <source>
        <dbReference type="PROSITE" id="PS50093"/>
    </source>
</evidence>
<feature type="domain" description="PKD" evidence="1">
    <location>
        <begin position="450"/>
        <end position="520"/>
    </location>
</feature>
<protein>
    <submittedName>
        <fullName evidence="2">Gliding motility-associated C-terminal domain-containing protein</fullName>
    </submittedName>
</protein>
<dbReference type="InterPro" id="IPR022409">
    <property type="entry name" value="PKD/Chitinase_dom"/>
</dbReference>
<dbReference type="Proteomes" id="UP001479606">
    <property type="component" value="Unassembled WGS sequence"/>
</dbReference>
<dbReference type="InterPro" id="IPR035986">
    <property type="entry name" value="PKD_dom_sf"/>
</dbReference>
<reference evidence="2 3" key="1">
    <citation type="journal article" date="2018" name="Arch. Microbiol.">
        <title>Hymenobacter segetis sp. nov., isolated from soil.</title>
        <authorList>
            <person name="Ten L.N."/>
            <person name="Lim S.J."/>
            <person name="Kim B.O."/>
            <person name="Kang I.K."/>
            <person name="Jung H.Y."/>
        </authorList>
    </citation>
    <scope>NUCLEOTIDE SEQUENCE [LARGE SCALE GENOMIC DNA]</scope>
    <source>
        <strain evidence="2 3">S7-3-11</strain>
    </source>
</reference>
<dbReference type="EMBL" id="JBCEVZ010000042">
    <property type="protein sequence ID" value="MEL5995638.1"/>
    <property type="molecule type" value="Genomic_DNA"/>
</dbReference>
<dbReference type="Pfam" id="PF18911">
    <property type="entry name" value="PKD_4"/>
    <property type="match status" value="1"/>
</dbReference>
<evidence type="ECO:0000313" key="2">
    <source>
        <dbReference type="EMBL" id="MEL5995638.1"/>
    </source>
</evidence>
<dbReference type="SUPFAM" id="SSF49299">
    <property type="entry name" value="PKD domain"/>
    <property type="match status" value="1"/>
</dbReference>
<dbReference type="SUPFAM" id="SSF63829">
    <property type="entry name" value="Calcium-dependent phosphotriesterase"/>
    <property type="match status" value="1"/>
</dbReference>
<accession>A0ABU9LYR7</accession>
<dbReference type="PROSITE" id="PS50093">
    <property type="entry name" value="PKD"/>
    <property type="match status" value="1"/>
</dbReference>
<keyword evidence="3" id="KW-1185">Reference proteome</keyword>
<dbReference type="InterPro" id="IPR013783">
    <property type="entry name" value="Ig-like_fold"/>
</dbReference>
<comment type="caution">
    <text evidence="2">The sequence shown here is derived from an EMBL/GenBank/DDBJ whole genome shotgun (WGS) entry which is preliminary data.</text>
</comment>
<dbReference type="RefSeq" id="WP_342299618.1">
    <property type="nucleotide sequence ID" value="NZ_JBCEVZ010000042.1"/>
</dbReference>
<dbReference type="CDD" id="cd00146">
    <property type="entry name" value="PKD"/>
    <property type="match status" value="1"/>
</dbReference>
<dbReference type="Pfam" id="PF13585">
    <property type="entry name" value="CHU_C"/>
    <property type="match status" value="1"/>
</dbReference>
<proteinExistence type="predicted"/>
<dbReference type="SMART" id="SM00089">
    <property type="entry name" value="PKD"/>
    <property type="match status" value="1"/>
</dbReference>
<sequence length="744" mass="79813">MKRLLSKPWQLAFMVGLWLTLAAPVQAQREYFNWHFGDSAAISFVSPTLQTTVLLDGHVKFPQGVASMSDGAGRFQFASDGYVAWDRTGRLMPGRNVSQVLRPYGYNRRQVMAVPAPGSTSRYYVFASQREFYANEFPVSGSTPVYLPYVVVDMTMRNGLGSIVAHDSLQIPLGLVQRVSVPSGLGCNWAAVRHANGRDLWMVGITREGHYLSWLLNANGVMATPVVSSTNRWSSINGILKASPDGRGLALLVNAYEVGFSWAQGRLEISSFDAATGQVSNVQALPTRFKGYRYPPSSNGTFTTTLPRLDGLEFSPDGARLYADSAGVNLLQYNVLAGSAQAIDDSRTAIRPVSGVSPTGYLTDMKLGPDGRIYLTYGGSGLMSCIAVPNALGQACQLQAGSFSLRGRSAGTGTLPLSANDLNLPPVVVGSAGSIAAGSGCAGTLIQFMSSLSPFVTAASYDWNFGDPASGALNSSGGQAPGHIYQQGGSYTVTLRVTAISGQQYMATQTVQVQASPVVTLGPALRSVCQGQSVVLNPGPQPAGVVFAWQDGSTQPTFLARQPGLYTVRVTNALGCSTTASARVEWLAAPPSFLGNDTTICLETPYLLRPRRPQPSGSTCLWQDGSTAASLLVQSPGRYELETTNATGCTERSAIVISDGNCPMVLPNIITPNGDRENECFVIKNLSTSNWQLEIYNRWGRQVYQKRGYDNTWNAPGQPNGVYFYLLRNVVTGEQRKGQLEVSR</sequence>
<dbReference type="Gene3D" id="2.60.40.10">
    <property type="entry name" value="Immunoglobulins"/>
    <property type="match status" value="1"/>
</dbReference>